<dbReference type="InterPro" id="IPR012317">
    <property type="entry name" value="Poly(ADP-ribose)pol_cat_dom"/>
</dbReference>
<keyword evidence="1" id="KW-0328">Glycosyltransferase</keyword>
<proteinExistence type="predicted"/>
<dbReference type="GO" id="GO:1990404">
    <property type="term" value="F:NAD+-protein mono-ADP-ribosyltransferase activity"/>
    <property type="evidence" value="ECO:0007669"/>
    <property type="project" value="TreeGrafter"/>
</dbReference>
<evidence type="ECO:0000256" key="1">
    <source>
        <dbReference type="RuleBase" id="RU362114"/>
    </source>
</evidence>
<dbReference type="InterPro" id="IPR051712">
    <property type="entry name" value="ARTD-AVP"/>
</dbReference>
<dbReference type="OrthoDB" id="307479at2759"/>
<name>A0A078AHX2_STYLE</name>
<dbReference type="SUPFAM" id="SSF56399">
    <property type="entry name" value="ADP-ribosylation"/>
    <property type="match status" value="1"/>
</dbReference>
<dbReference type="PANTHER" id="PTHR45740:SF2">
    <property type="entry name" value="POLY [ADP-RIBOSE] POLYMERASE"/>
    <property type="match status" value="1"/>
</dbReference>
<dbReference type="PANTHER" id="PTHR45740">
    <property type="entry name" value="POLY [ADP-RIBOSE] POLYMERASE"/>
    <property type="match status" value="1"/>
</dbReference>
<evidence type="ECO:0000259" key="2">
    <source>
        <dbReference type="PROSITE" id="PS51059"/>
    </source>
</evidence>
<organism evidence="3 4">
    <name type="scientific">Stylonychia lemnae</name>
    <name type="common">Ciliate</name>
    <dbReference type="NCBI Taxonomy" id="5949"/>
    <lineage>
        <taxon>Eukaryota</taxon>
        <taxon>Sar</taxon>
        <taxon>Alveolata</taxon>
        <taxon>Ciliophora</taxon>
        <taxon>Intramacronucleata</taxon>
        <taxon>Spirotrichea</taxon>
        <taxon>Stichotrichia</taxon>
        <taxon>Sporadotrichida</taxon>
        <taxon>Oxytrichidae</taxon>
        <taxon>Stylonychinae</taxon>
        <taxon>Stylonychia</taxon>
    </lineage>
</organism>
<evidence type="ECO:0000313" key="3">
    <source>
        <dbReference type="EMBL" id="CDW81865.1"/>
    </source>
</evidence>
<sequence>MWEFLISNNYEVFGVDQFKQRFIEDLRDEVVQLNRIGKNASQSMQYLRNSFNGLALILEWYEWHSNTGKGFKYSQKPVKLNSKASNDSLPNQFLKNLSNLQIQAPSESEQDNQDKGNPAKFLEEEKEIKIQNGKLDKIYTINQSYVRFQYIGLATIQGPIDDKFKIQDMPDLFYIQDNNIKYLCFGGDKHALINHHYQKYLTSKQYFDFSLQTQVKVTILKQQNEIQSNFYFCIEQDKLRVIIVEQLDHDRDNSIYIDIQIPQSRQPELEIEVLGPRQWQYFINDEFHELILIQDESFNPILNEIYDNCKQQNADQTLWIIRGDRKQLYGCIAPECKPFAVDPFTKNVFTYSFIQDKYMEYWHLIKTFKFPKNLDEKYTQINDFTCTEILDEDSLEFQYTAFKFLKTYTGRDQRLDEVQGTVQIMNQEISQVDLSSIKEIKKIYNKQIYQTIKSELKRIMKKHPQMFGLNLIKHLFHGTRQTDPKDIYSFESGLDMRYGNDGANGVGLYFADNSQYSAQYSYKNNQDKQIFMCTVITGLSSTLGGGQGARLPAAIPGKQGALYDSFNNGNGGHYVIYDNQKSYPGYLITF</sequence>
<evidence type="ECO:0000313" key="4">
    <source>
        <dbReference type="Proteomes" id="UP000039865"/>
    </source>
</evidence>
<keyword evidence="1" id="KW-0520">NAD</keyword>
<gene>
    <name evidence="3" type="primary">Contig7382.g7889</name>
    <name evidence="3" type="ORF">STYLEM_10889</name>
</gene>
<feature type="domain" description="PARP catalytic" evidence="2">
    <location>
        <begin position="372"/>
        <end position="590"/>
    </location>
</feature>
<dbReference type="Gene3D" id="3.90.228.10">
    <property type="match status" value="1"/>
</dbReference>
<dbReference type="EC" id="2.4.2.-" evidence="1"/>
<dbReference type="GO" id="GO:0005634">
    <property type="term" value="C:nucleus"/>
    <property type="evidence" value="ECO:0007669"/>
    <property type="project" value="TreeGrafter"/>
</dbReference>
<dbReference type="PROSITE" id="PS51059">
    <property type="entry name" value="PARP_CATALYTIC"/>
    <property type="match status" value="1"/>
</dbReference>
<dbReference type="GO" id="GO:0003950">
    <property type="term" value="F:NAD+ poly-ADP-ribosyltransferase activity"/>
    <property type="evidence" value="ECO:0007669"/>
    <property type="project" value="UniProtKB-UniRule"/>
</dbReference>
<keyword evidence="1" id="KW-0808">Transferase</keyword>
<dbReference type="Proteomes" id="UP000039865">
    <property type="component" value="Unassembled WGS sequence"/>
</dbReference>
<dbReference type="AlphaFoldDB" id="A0A078AHX2"/>
<protein>
    <recommendedName>
        <fullName evidence="1">Poly [ADP-ribose] polymerase</fullName>
        <shortName evidence="1">PARP</shortName>
        <ecNumber evidence="1">2.4.2.-</ecNumber>
    </recommendedName>
</protein>
<accession>A0A078AHX2</accession>
<reference evidence="3 4" key="1">
    <citation type="submission" date="2014-06" db="EMBL/GenBank/DDBJ databases">
        <authorList>
            <person name="Swart Estienne"/>
        </authorList>
    </citation>
    <scope>NUCLEOTIDE SEQUENCE [LARGE SCALE GENOMIC DNA]</scope>
    <source>
        <strain evidence="3 4">130c</strain>
    </source>
</reference>
<dbReference type="EMBL" id="CCKQ01010349">
    <property type="protein sequence ID" value="CDW81865.1"/>
    <property type="molecule type" value="Genomic_DNA"/>
</dbReference>
<keyword evidence="4" id="KW-1185">Reference proteome</keyword>
<dbReference type="InParanoid" id="A0A078AHX2"/>
<dbReference type="Pfam" id="PF00644">
    <property type="entry name" value="PARP"/>
    <property type="match status" value="1"/>
</dbReference>